<protein>
    <submittedName>
        <fullName evidence="3">Alpha/beta hydrolase family protein</fullName>
    </submittedName>
</protein>
<dbReference type="SUPFAM" id="SSF53474">
    <property type="entry name" value="alpha/beta-Hydrolases"/>
    <property type="match status" value="1"/>
</dbReference>
<keyword evidence="1 3" id="KW-0378">Hydrolase</keyword>
<sequence length="273" mass="29080">MFRSEVAEEFEQLSDRVPCLNPATCFPGIGGSCGDVHQMSDEDTMNQLKKGRNHPQGSQETAPSHRIVTIAPHGLEGELVVPLDPRGIVLFAHGSGSSHLSPRNRAVAATFNAHGLATLLFDLLTPAEAVDRRNVFDIPLLADRVTEAVRHVVGESEVNKLPMGLFGSSTGAAAALVAAAKLGTQVSAVVSRGGRPDLAEGQLDRVTAPTLLIVGGADSEVIALNRHALGELYCDKLLRIVPGAGHLFEEPGTLEAMTRIACEWFEHYLGQSR</sequence>
<dbReference type="GO" id="GO:0052689">
    <property type="term" value="F:carboxylic ester hydrolase activity"/>
    <property type="evidence" value="ECO:0007669"/>
    <property type="project" value="UniProtKB-ARBA"/>
</dbReference>
<dbReference type="AlphaFoldDB" id="A0A1G8QRC1"/>
<dbReference type="PANTHER" id="PTHR22946">
    <property type="entry name" value="DIENELACTONE HYDROLASE DOMAIN-CONTAINING PROTEIN-RELATED"/>
    <property type="match status" value="1"/>
</dbReference>
<dbReference type="OrthoDB" id="9810066at2"/>
<evidence type="ECO:0000259" key="2">
    <source>
        <dbReference type="Pfam" id="PF01738"/>
    </source>
</evidence>
<dbReference type="EMBL" id="FNEK01000011">
    <property type="protein sequence ID" value="SDJ07267.1"/>
    <property type="molecule type" value="Genomic_DNA"/>
</dbReference>
<dbReference type="Gene3D" id="3.40.50.1820">
    <property type="entry name" value="alpha/beta hydrolase"/>
    <property type="match status" value="1"/>
</dbReference>
<accession>A0A1G8QRC1</accession>
<feature type="domain" description="Dienelactone hydrolase" evidence="2">
    <location>
        <begin position="143"/>
        <end position="252"/>
    </location>
</feature>
<evidence type="ECO:0000256" key="1">
    <source>
        <dbReference type="ARBA" id="ARBA00022801"/>
    </source>
</evidence>
<keyword evidence="4" id="KW-1185">Reference proteome</keyword>
<dbReference type="STRING" id="571298.SAMN04488026_101177"/>
<dbReference type="Pfam" id="PF01738">
    <property type="entry name" value="DLH"/>
    <property type="match status" value="1"/>
</dbReference>
<evidence type="ECO:0000313" key="3">
    <source>
        <dbReference type="EMBL" id="SDJ07267.1"/>
    </source>
</evidence>
<dbReference type="InterPro" id="IPR002925">
    <property type="entry name" value="Dienelactn_hydro"/>
</dbReference>
<organism evidence="3 4">
    <name type="scientific">Aliiruegeria lutimaris</name>
    <dbReference type="NCBI Taxonomy" id="571298"/>
    <lineage>
        <taxon>Bacteria</taxon>
        <taxon>Pseudomonadati</taxon>
        <taxon>Pseudomonadota</taxon>
        <taxon>Alphaproteobacteria</taxon>
        <taxon>Rhodobacterales</taxon>
        <taxon>Roseobacteraceae</taxon>
        <taxon>Aliiruegeria</taxon>
    </lineage>
</organism>
<dbReference type="PANTHER" id="PTHR22946:SF9">
    <property type="entry name" value="POLYKETIDE TRANSFERASE AF380"/>
    <property type="match status" value="1"/>
</dbReference>
<name>A0A1G8QRC1_9RHOB</name>
<dbReference type="Proteomes" id="UP000199382">
    <property type="component" value="Unassembled WGS sequence"/>
</dbReference>
<evidence type="ECO:0000313" key="4">
    <source>
        <dbReference type="Proteomes" id="UP000199382"/>
    </source>
</evidence>
<proteinExistence type="predicted"/>
<dbReference type="PROSITE" id="PS51257">
    <property type="entry name" value="PROKAR_LIPOPROTEIN"/>
    <property type="match status" value="1"/>
</dbReference>
<dbReference type="InterPro" id="IPR050261">
    <property type="entry name" value="FrsA_esterase"/>
</dbReference>
<dbReference type="InterPro" id="IPR029058">
    <property type="entry name" value="AB_hydrolase_fold"/>
</dbReference>
<reference evidence="3 4" key="1">
    <citation type="submission" date="2016-10" db="EMBL/GenBank/DDBJ databases">
        <authorList>
            <person name="de Groot N.N."/>
        </authorList>
    </citation>
    <scope>NUCLEOTIDE SEQUENCE [LARGE SCALE GENOMIC DNA]</scope>
    <source>
        <strain evidence="3 4">DSM 25294</strain>
    </source>
</reference>
<gene>
    <name evidence="3" type="ORF">SAMN04488026_101177</name>
</gene>